<protein>
    <submittedName>
        <fullName evidence="2">Uncharacterized protein</fullName>
    </submittedName>
</protein>
<organism evidence="1 2">
    <name type="scientific">Romanomermis culicivorax</name>
    <name type="common">Nematode worm</name>
    <dbReference type="NCBI Taxonomy" id="13658"/>
    <lineage>
        <taxon>Eukaryota</taxon>
        <taxon>Metazoa</taxon>
        <taxon>Ecdysozoa</taxon>
        <taxon>Nematoda</taxon>
        <taxon>Enoplea</taxon>
        <taxon>Dorylaimia</taxon>
        <taxon>Mermithida</taxon>
        <taxon>Mermithoidea</taxon>
        <taxon>Mermithidae</taxon>
        <taxon>Romanomermis</taxon>
    </lineage>
</organism>
<dbReference type="Proteomes" id="UP000887565">
    <property type="component" value="Unplaced"/>
</dbReference>
<evidence type="ECO:0000313" key="2">
    <source>
        <dbReference type="WBParaSite" id="nRc.2.0.1.t35922-RA"/>
    </source>
</evidence>
<evidence type="ECO:0000313" key="1">
    <source>
        <dbReference type="Proteomes" id="UP000887565"/>
    </source>
</evidence>
<dbReference type="WBParaSite" id="nRc.2.0.1.t35922-RA">
    <property type="protein sequence ID" value="nRc.2.0.1.t35922-RA"/>
    <property type="gene ID" value="nRc.2.0.1.g35922"/>
</dbReference>
<dbReference type="AlphaFoldDB" id="A0A915KB38"/>
<accession>A0A915KB38</accession>
<sequence length="160" mass="18530">MMMENEKKEEKDVVIMKMMQKFYNIDETMVTAIINGVIYSSTLPIFYKESHQDIIQLELKSPIPLVDPNTFDFGHAVVPMEALSLRRYNPYSGAYRVDEYTGPSIVHILGDWGIEEKYYGVLINESTFSATKEHSKDTRYVLTTASCIQMYVNYYVLKVI</sequence>
<name>A0A915KB38_ROMCU</name>
<proteinExistence type="predicted"/>
<keyword evidence="1" id="KW-1185">Reference proteome</keyword>
<reference evidence="2" key="1">
    <citation type="submission" date="2022-11" db="UniProtKB">
        <authorList>
            <consortium name="WormBaseParasite"/>
        </authorList>
    </citation>
    <scope>IDENTIFICATION</scope>
</reference>